<protein>
    <submittedName>
        <fullName evidence="2">Uncharacterized protein</fullName>
    </submittedName>
</protein>
<dbReference type="GO" id="GO:0003697">
    <property type="term" value="F:single-stranded DNA binding"/>
    <property type="evidence" value="ECO:0007669"/>
    <property type="project" value="InterPro"/>
</dbReference>
<evidence type="ECO:0000313" key="2">
    <source>
        <dbReference type="EMBL" id="QJA76391.1"/>
    </source>
</evidence>
<dbReference type="EMBL" id="MT142222">
    <property type="protein sequence ID" value="QJA76391.1"/>
    <property type="molecule type" value="Genomic_DNA"/>
</dbReference>
<evidence type="ECO:0000256" key="1">
    <source>
        <dbReference type="SAM" id="MobiDB-lite"/>
    </source>
</evidence>
<feature type="compositionally biased region" description="Basic and acidic residues" evidence="1">
    <location>
        <begin position="316"/>
        <end position="328"/>
    </location>
</feature>
<organism evidence="2">
    <name type="scientific">viral metagenome</name>
    <dbReference type="NCBI Taxonomy" id="1070528"/>
    <lineage>
        <taxon>unclassified sequences</taxon>
        <taxon>metagenomes</taxon>
        <taxon>organismal metagenomes</taxon>
    </lineage>
</organism>
<accession>A0A6M3K411</accession>
<name>A0A6M3K411_9ZZZZ</name>
<reference evidence="2" key="1">
    <citation type="submission" date="2020-03" db="EMBL/GenBank/DDBJ databases">
        <title>The deep terrestrial virosphere.</title>
        <authorList>
            <person name="Holmfeldt K."/>
            <person name="Nilsson E."/>
            <person name="Simone D."/>
            <person name="Lopez-Fernandez M."/>
            <person name="Wu X."/>
            <person name="de Brujin I."/>
            <person name="Lundin D."/>
            <person name="Andersson A."/>
            <person name="Bertilsson S."/>
            <person name="Dopson M."/>
        </authorList>
    </citation>
    <scope>NUCLEOTIDE SEQUENCE</scope>
    <source>
        <strain evidence="2">MM415A01518</strain>
    </source>
</reference>
<feature type="region of interest" description="Disordered" evidence="1">
    <location>
        <begin position="364"/>
        <end position="386"/>
    </location>
</feature>
<dbReference type="AlphaFoldDB" id="A0A6M3K411"/>
<feature type="compositionally biased region" description="Polar residues" evidence="1">
    <location>
        <begin position="367"/>
        <end position="377"/>
    </location>
</feature>
<gene>
    <name evidence="2" type="ORF">MM415A01518_0007</name>
</gene>
<sequence>MATAAERMKAMGDDLQKRTEESYKRKDEFGPHFTYFRKDLEDVSFWKPTEKVWMFDIIPSFSGPNWPMDNHGIKLPEGSPVYVLDIQVHQNVGINDAQFICLNRNLGLPCPICEHQAELKKQVDYDADLIKGLYPKRRNVYNVVVLDGGEEEKKGVQVFEIAHFYMESKLTPLAMDARTKALISYSHYERGKTIQFEAKKKKFEIEGRSVTGMEYIGHKFLDRDYVILDDDLNDAYTLDELLYKPEYDEVYESYWGEVREKEETQQPSRRQRGVQKEQSPETPSKKRSPVVEKETVKEQVPSGRRRQPRNSASAQESKKEEPPFDEKCPLGGVIGTDIDKLEGCNTCEVYDSCATKLEEIKEKEFVSTGSEEVTVSTPARRVRRPG</sequence>
<feature type="region of interest" description="Disordered" evidence="1">
    <location>
        <begin position="261"/>
        <end position="331"/>
    </location>
</feature>
<proteinExistence type="predicted"/>